<sequence>MHAHSMKSDIISAIRELTGLSSEILDRVIDRYMEPERHYHGLEHIQRMFKMAAAKNITPSRAQALAILYHDVVYIPGSTNGQNEMLSALLLRQHAHGGLVPAQVVDEAVTIIHDTISHTASHHSSRLVLDLDLSGLGAHWEQFHADSEAVFREVQHLVRDTQDYYEKRAAFFEALCKRAQIFLLPDFAPLEPVARQNMQQTIYAVRSDNTKENR</sequence>
<comment type="caution">
    <text evidence="1">The sequence shown here is derived from an EMBL/GenBank/DDBJ whole genome shotgun (WGS) entry which is preliminary data.</text>
</comment>
<dbReference type="GO" id="GO:0016787">
    <property type="term" value="F:hydrolase activity"/>
    <property type="evidence" value="ECO:0007669"/>
    <property type="project" value="UniProtKB-KW"/>
</dbReference>
<keyword evidence="2" id="KW-1185">Reference proteome</keyword>
<proteinExistence type="predicted"/>
<keyword evidence="1" id="KW-0378">Hydrolase</keyword>
<dbReference type="Proteomes" id="UP000293398">
    <property type="component" value="Unassembled WGS sequence"/>
</dbReference>
<reference evidence="1 2" key="1">
    <citation type="submission" date="2019-02" db="EMBL/GenBank/DDBJ databases">
        <title>Genomic Encyclopedia of Type Strains, Phase IV (KMG-IV): sequencing the most valuable type-strain genomes for metagenomic binning, comparative biology and taxonomic classification.</title>
        <authorList>
            <person name="Goeker M."/>
        </authorList>
    </citation>
    <scope>NUCLEOTIDE SEQUENCE [LARGE SCALE GENOMIC DNA]</scope>
    <source>
        <strain evidence="1 2">DSM 23814</strain>
    </source>
</reference>
<dbReference type="EMBL" id="SHKO01000001">
    <property type="protein sequence ID" value="RZT99839.1"/>
    <property type="molecule type" value="Genomic_DNA"/>
</dbReference>
<dbReference type="SUPFAM" id="SSF109604">
    <property type="entry name" value="HD-domain/PDEase-like"/>
    <property type="match status" value="1"/>
</dbReference>
<evidence type="ECO:0000313" key="2">
    <source>
        <dbReference type="Proteomes" id="UP000293398"/>
    </source>
</evidence>
<gene>
    <name evidence="1" type="ORF">EV681_1634</name>
</gene>
<organism evidence="1 2">
    <name type="scientific">Advenella incenata</name>
    <dbReference type="NCBI Taxonomy" id="267800"/>
    <lineage>
        <taxon>Bacteria</taxon>
        <taxon>Pseudomonadati</taxon>
        <taxon>Pseudomonadota</taxon>
        <taxon>Betaproteobacteria</taxon>
        <taxon>Burkholderiales</taxon>
        <taxon>Alcaligenaceae</taxon>
    </lineage>
</organism>
<name>A0A4Q7VTJ1_9BURK</name>
<evidence type="ECO:0000313" key="1">
    <source>
        <dbReference type="EMBL" id="RZT99839.1"/>
    </source>
</evidence>
<protein>
    <submittedName>
        <fullName evidence="1">Putative metal-dependent HD superfamily phosphohydrolase</fullName>
    </submittedName>
</protein>
<dbReference type="PANTHER" id="PTHR21174:SF0">
    <property type="entry name" value="HD PHOSPHOHYDROLASE FAMILY PROTEIN-RELATED"/>
    <property type="match status" value="1"/>
</dbReference>
<accession>A0A4Q7VTJ1</accession>
<dbReference type="PANTHER" id="PTHR21174">
    <property type="match status" value="1"/>
</dbReference>
<dbReference type="AlphaFoldDB" id="A0A4Q7VTJ1"/>
<dbReference type="InterPro" id="IPR009218">
    <property type="entry name" value="HD_phosphohydro"/>
</dbReference>